<dbReference type="Pfam" id="PF16745">
    <property type="entry name" value="RsgA_N"/>
    <property type="match status" value="1"/>
</dbReference>
<dbReference type="InterPro" id="IPR030378">
    <property type="entry name" value="G_CP_dom"/>
</dbReference>
<evidence type="ECO:0000256" key="1">
    <source>
        <dbReference type="ARBA" id="ARBA00022490"/>
    </source>
</evidence>
<keyword evidence="5 10" id="KW-0547">Nucleotide-binding</keyword>
<dbReference type="GO" id="GO:0042274">
    <property type="term" value="P:ribosomal small subunit biogenesis"/>
    <property type="evidence" value="ECO:0007669"/>
    <property type="project" value="UniProtKB-UniRule"/>
</dbReference>
<dbReference type="InterPro" id="IPR031944">
    <property type="entry name" value="RsgA_N"/>
</dbReference>
<evidence type="ECO:0000256" key="6">
    <source>
        <dbReference type="ARBA" id="ARBA00022801"/>
    </source>
</evidence>
<feature type="binding site" evidence="10">
    <location>
        <position position="262"/>
    </location>
    <ligand>
        <name>Zn(2+)</name>
        <dbReference type="ChEBI" id="CHEBI:29105"/>
    </ligand>
</feature>
<keyword evidence="2 10" id="KW-0690">Ribosome biogenesis</keyword>
<keyword evidence="8 10" id="KW-0694">RNA-binding</keyword>
<dbReference type="Gene3D" id="3.40.50.300">
    <property type="entry name" value="P-loop containing nucleotide triphosphate hydrolases"/>
    <property type="match status" value="1"/>
</dbReference>
<dbReference type="AlphaFoldDB" id="A0A4R1R3S7"/>
<keyword evidence="14" id="KW-1185">Reference proteome</keyword>
<dbReference type="PROSITE" id="PS50936">
    <property type="entry name" value="ENGC_GTPASE"/>
    <property type="match status" value="1"/>
</dbReference>
<dbReference type="NCBIfam" id="TIGR00157">
    <property type="entry name" value="ribosome small subunit-dependent GTPase A"/>
    <property type="match status" value="1"/>
</dbReference>
<dbReference type="EMBL" id="SLUO01000003">
    <property type="protein sequence ID" value="TCL60085.1"/>
    <property type="molecule type" value="Genomic_DNA"/>
</dbReference>
<dbReference type="InterPro" id="IPR004881">
    <property type="entry name" value="Ribosome_biogen_GTPase_RsgA"/>
</dbReference>
<dbReference type="GO" id="GO:0005737">
    <property type="term" value="C:cytoplasm"/>
    <property type="evidence" value="ECO:0007669"/>
    <property type="project" value="UniProtKB-SubCell"/>
</dbReference>
<keyword evidence="7 10" id="KW-0862">Zinc</keyword>
<dbReference type="GO" id="GO:0046872">
    <property type="term" value="F:metal ion binding"/>
    <property type="evidence" value="ECO:0007669"/>
    <property type="project" value="UniProtKB-KW"/>
</dbReference>
<keyword evidence="6 10" id="KW-0378">Hydrolase</keyword>
<feature type="binding site" evidence="10">
    <location>
        <position position="268"/>
    </location>
    <ligand>
        <name>Zn(2+)</name>
        <dbReference type="ChEBI" id="CHEBI:29105"/>
    </ligand>
</feature>
<dbReference type="HAMAP" id="MF_01820">
    <property type="entry name" value="GTPase_RsgA"/>
    <property type="match status" value="1"/>
</dbReference>
<comment type="subcellular location">
    <subcellularLocation>
        <location evidence="10">Cytoplasm</location>
    </subcellularLocation>
</comment>
<dbReference type="CDD" id="cd01854">
    <property type="entry name" value="YjeQ_EngC"/>
    <property type="match status" value="1"/>
</dbReference>
<comment type="function">
    <text evidence="10">One of several proteins that assist in the late maturation steps of the functional core of the 30S ribosomal subunit. Helps release RbfA from mature subunits. May play a role in the assembly of ribosomal proteins into the subunit. Circularly permuted GTPase that catalyzes slow GTP hydrolysis, GTPase activity is stimulated by the 30S ribosomal subunit.</text>
</comment>
<keyword evidence="4 10" id="KW-0699">rRNA-binding</keyword>
<dbReference type="PROSITE" id="PS51721">
    <property type="entry name" value="G_CP"/>
    <property type="match status" value="1"/>
</dbReference>
<keyword evidence="1 10" id="KW-0963">Cytoplasm</keyword>
<comment type="similarity">
    <text evidence="10">Belongs to the TRAFAC class YlqF/YawG GTPase family. RsgA subfamily.</text>
</comment>
<dbReference type="PANTHER" id="PTHR32120">
    <property type="entry name" value="SMALL RIBOSOMAL SUBUNIT BIOGENESIS GTPASE RSGA"/>
    <property type="match status" value="1"/>
</dbReference>
<dbReference type="Proteomes" id="UP000295718">
    <property type="component" value="Unassembled WGS sequence"/>
</dbReference>
<keyword evidence="9 10" id="KW-0342">GTP-binding</keyword>
<dbReference type="SUPFAM" id="SSF52540">
    <property type="entry name" value="P-loop containing nucleoside triphosphate hydrolases"/>
    <property type="match status" value="1"/>
</dbReference>
<dbReference type="Gene3D" id="2.40.50.140">
    <property type="entry name" value="Nucleic acid-binding proteins"/>
    <property type="match status" value="1"/>
</dbReference>
<proteinExistence type="inferred from homology"/>
<organism evidence="13 14">
    <name type="scientific">Kineothrix alysoides</name>
    <dbReference type="NCBI Taxonomy" id="1469948"/>
    <lineage>
        <taxon>Bacteria</taxon>
        <taxon>Bacillati</taxon>
        <taxon>Bacillota</taxon>
        <taxon>Clostridia</taxon>
        <taxon>Lachnospirales</taxon>
        <taxon>Lachnospiraceae</taxon>
        <taxon>Kineothrix</taxon>
    </lineage>
</organism>
<dbReference type="CDD" id="cd04466">
    <property type="entry name" value="S1_YloQ_GTPase"/>
    <property type="match status" value="1"/>
</dbReference>
<dbReference type="InterPro" id="IPR012340">
    <property type="entry name" value="NA-bd_OB-fold"/>
</dbReference>
<evidence type="ECO:0000259" key="12">
    <source>
        <dbReference type="PROSITE" id="PS51721"/>
    </source>
</evidence>
<evidence type="ECO:0000256" key="7">
    <source>
        <dbReference type="ARBA" id="ARBA00022833"/>
    </source>
</evidence>
<feature type="domain" description="CP-type G" evidence="12">
    <location>
        <begin position="73"/>
        <end position="231"/>
    </location>
</feature>
<dbReference type="Gene3D" id="1.10.40.50">
    <property type="entry name" value="Probable gtpase engc, domain 3"/>
    <property type="match status" value="1"/>
</dbReference>
<sequence>MHSIQGKIIKGIAGFYYVYVQDEADTRGKIYECKAKGVFRKDNIKPLVGDDVLMDVLDEAEQLGNIAQILPRRNELIRPAVANIDQALVIFAIVKPEPNFNLLDRFLIMMEKQGLNSVICFNKQDIATKKEKQELRRAYESCGYRVLFASARKRQGLKELKCLLEGKTTAMAGPSGVGKSSIINRLNPKANMEIGDISRKIERGKHTTRHSEIIALHRNTYIMDTPGFTSLQLFDMEKEELKDYYPEFEKYEEGCRFAGCVHINEPDCKVKEALEEGRISSVRYHNYKMLYEELREQKRY</sequence>
<accession>A0A4R1R3S7</accession>
<evidence type="ECO:0000256" key="4">
    <source>
        <dbReference type="ARBA" id="ARBA00022730"/>
    </source>
</evidence>
<evidence type="ECO:0000256" key="9">
    <source>
        <dbReference type="ARBA" id="ARBA00023134"/>
    </source>
</evidence>
<reference evidence="13 14" key="1">
    <citation type="submission" date="2019-03" db="EMBL/GenBank/DDBJ databases">
        <title>Genomic Encyclopedia of Type Strains, Phase IV (KMG-IV): sequencing the most valuable type-strain genomes for metagenomic binning, comparative biology and taxonomic classification.</title>
        <authorList>
            <person name="Goeker M."/>
        </authorList>
    </citation>
    <scope>NUCLEOTIDE SEQUENCE [LARGE SCALE GENOMIC DNA]</scope>
    <source>
        <strain evidence="13 14">DSM 100556</strain>
    </source>
</reference>
<dbReference type="InterPro" id="IPR027417">
    <property type="entry name" value="P-loop_NTPase"/>
</dbReference>
<gene>
    <name evidence="10" type="primary">rsgA</name>
    <name evidence="13" type="ORF">EDD76_103278</name>
</gene>
<dbReference type="GO" id="GO:0003924">
    <property type="term" value="F:GTPase activity"/>
    <property type="evidence" value="ECO:0007669"/>
    <property type="project" value="UniProtKB-UniRule"/>
</dbReference>
<comment type="caution">
    <text evidence="13">The sequence shown here is derived from an EMBL/GenBank/DDBJ whole genome shotgun (WGS) entry which is preliminary data.</text>
</comment>
<dbReference type="GO" id="GO:0005525">
    <property type="term" value="F:GTP binding"/>
    <property type="evidence" value="ECO:0007669"/>
    <property type="project" value="UniProtKB-UniRule"/>
</dbReference>
<dbReference type="InterPro" id="IPR010914">
    <property type="entry name" value="RsgA_GTPase_dom"/>
</dbReference>
<evidence type="ECO:0000256" key="5">
    <source>
        <dbReference type="ARBA" id="ARBA00022741"/>
    </source>
</evidence>
<comment type="subunit">
    <text evidence="10">Monomer. Associates with 30S ribosomal subunit, binds 16S rRNA.</text>
</comment>
<keyword evidence="3 10" id="KW-0479">Metal-binding</keyword>
<feature type="domain" description="EngC GTPase" evidence="11">
    <location>
        <begin position="82"/>
        <end position="229"/>
    </location>
</feature>
<evidence type="ECO:0000256" key="3">
    <source>
        <dbReference type="ARBA" id="ARBA00022723"/>
    </source>
</evidence>
<feature type="binding site" evidence="10">
    <location>
        <begin position="173"/>
        <end position="181"/>
    </location>
    <ligand>
        <name>GTP</name>
        <dbReference type="ChEBI" id="CHEBI:37565"/>
    </ligand>
</feature>
<dbReference type="PANTHER" id="PTHR32120:SF11">
    <property type="entry name" value="SMALL RIBOSOMAL SUBUNIT BIOGENESIS GTPASE RSGA 1, MITOCHONDRIAL-RELATED"/>
    <property type="match status" value="1"/>
</dbReference>
<feature type="binding site" evidence="10">
    <location>
        <position position="260"/>
    </location>
    <ligand>
        <name>Zn(2+)</name>
        <dbReference type="ChEBI" id="CHEBI:29105"/>
    </ligand>
</feature>
<dbReference type="SUPFAM" id="SSF50249">
    <property type="entry name" value="Nucleic acid-binding proteins"/>
    <property type="match status" value="1"/>
</dbReference>
<dbReference type="STRING" id="1469948.GCA_000732725_00783"/>
<name>A0A4R1R3S7_9FIRM</name>
<evidence type="ECO:0000256" key="10">
    <source>
        <dbReference type="HAMAP-Rule" id="MF_01820"/>
    </source>
</evidence>
<comment type="cofactor">
    <cofactor evidence="10">
        <name>Zn(2+)</name>
        <dbReference type="ChEBI" id="CHEBI:29105"/>
    </cofactor>
    <text evidence="10">Binds 1 zinc ion per subunit.</text>
</comment>
<dbReference type="Pfam" id="PF03193">
    <property type="entry name" value="RsgA_GTPase"/>
    <property type="match status" value="1"/>
</dbReference>
<dbReference type="EC" id="3.6.1.-" evidence="10"/>
<evidence type="ECO:0000256" key="8">
    <source>
        <dbReference type="ARBA" id="ARBA00022884"/>
    </source>
</evidence>
<protein>
    <recommendedName>
        <fullName evidence="10">Small ribosomal subunit biogenesis GTPase RsgA</fullName>
        <ecNumber evidence="10">3.6.1.-</ecNumber>
    </recommendedName>
</protein>
<feature type="binding site" evidence="10">
    <location>
        <position position="255"/>
    </location>
    <ligand>
        <name>Zn(2+)</name>
        <dbReference type="ChEBI" id="CHEBI:29105"/>
    </ligand>
</feature>
<evidence type="ECO:0000313" key="13">
    <source>
        <dbReference type="EMBL" id="TCL60085.1"/>
    </source>
</evidence>
<evidence type="ECO:0000256" key="2">
    <source>
        <dbReference type="ARBA" id="ARBA00022517"/>
    </source>
</evidence>
<feature type="binding site" evidence="10">
    <location>
        <begin position="122"/>
        <end position="125"/>
    </location>
    <ligand>
        <name>GTP</name>
        <dbReference type="ChEBI" id="CHEBI:37565"/>
    </ligand>
</feature>
<evidence type="ECO:0000259" key="11">
    <source>
        <dbReference type="PROSITE" id="PS50936"/>
    </source>
</evidence>
<dbReference type="GO" id="GO:0019843">
    <property type="term" value="F:rRNA binding"/>
    <property type="evidence" value="ECO:0007669"/>
    <property type="project" value="UniProtKB-KW"/>
</dbReference>
<evidence type="ECO:0000313" key="14">
    <source>
        <dbReference type="Proteomes" id="UP000295718"/>
    </source>
</evidence>